<dbReference type="GeneID" id="136078127"/>
<dbReference type="RefSeq" id="XP_065649175.1">
    <property type="nucleotide sequence ID" value="XM_065793103.1"/>
</dbReference>
<accession>A0ABM4BJK1</accession>
<evidence type="ECO:0000313" key="2">
    <source>
        <dbReference type="RefSeq" id="XP_065649175.1"/>
    </source>
</evidence>
<protein>
    <submittedName>
        <fullName evidence="2">Uncharacterized protein LOC136078127</fullName>
    </submittedName>
</protein>
<keyword evidence="1" id="KW-1185">Reference proteome</keyword>
<dbReference type="Proteomes" id="UP001652625">
    <property type="component" value="Chromosome 03"/>
</dbReference>
<organism evidence="1 2">
    <name type="scientific">Hydra vulgaris</name>
    <name type="common">Hydra</name>
    <name type="synonym">Hydra attenuata</name>
    <dbReference type="NCBI Taxonomy" id="6087"/>
    <lineage>
        <taxon>Eukaryota</taxon>
        <taxon>Metazoa</taxon>
        <taxon>Cnidaria</taxon>
        <taxon>Hydrozoa</taxon>
        <taxon>Hydroidolina</taxon>
        <taxon>Anthoathecata</taxon>
        <taxon>Aplanulata</taxon>
        <taxon>Hydridae</taxon>
        <taxon>Hydra</taxon>
    </lineage>
</organism>
<reference evidence="2" key="1">
    <citation type="submission" date="2025-08" db="UniProtKB">
        <authorList>
            <consortium name="RefSeq"/>
        </authorList>
    </citation>
    <scope>IDENTIFICATION</scope>
</reference>
<sequence>MLIEKYYFLRLSVILISLFRDSNLENTIPTYSLGYFGSPVFLTNPANDSTCVQSCWNKIESGELYEGAVINNNYKYCFCTVTQVGEQLNYFDSRKSINFLFSIFKPELASCSIGSYINFRVRISFYLEGDDESKLYFIDDLNNAMSYSGRIIITRFINLGRSFHMSISTERNSQSKLYSLVKETYSGNLNSKFENFYALETKIGDMSLADIHKEWAVLVYSTSKSLWVTLTPFTIQRPVKKCSLIIAVSNYTLNQSMFINFNMTTSADCVVDLENVTIIVEHNPRFKLKRLTWDNLSINPTSVINHSNFNLIYVQKIYIDSFLKFSVEYEIDTIPLEFGQEIISVIASIHCNGFTDDKPVKFFKLMAFNKILELLTQKATIQVYLKLNMKNKTKFENKTHLCECMSIIKRQQSPCFQLEKSTGKAIYFPIHVLEVIGYDPLTNFLYGKTFRENIIQVDIHGKKPAVIITEDKWLSVSSSSSFQIKN</sequence>
<name>A0ABM4BJK1_HYDVU</name>
<proteinExistence type="predicted"/>
<evidence type="ECO:0000313" key="1">
    <source>
        <dbReference type="Proteomes" id="UP001652625"/>
    </source>
</evidence>
<gene>
    <name evidence="2" type="primary">LOC136078127</name>
</gene>